<dbReference type="Proteomes" id="UP000234341">
    <property type="component" value="Unassembled WGS sequence"/>
</dbReference>
<organism evidence="1 2">
    <name type="scientific">Cupriavidus pauculus</name>
    <dbReference type="NCBI Taxonomy" id="82633"/>
    <lineage>
        <taxon>Bacteria</taxon>
        <taxon>Pseudomonadati</taxon>
        <taxon>Pseudomonadota</taxon>
        <taxon>Betaproteobacteria</taxon>
        <taxon>Burkholderiales</taxon>
        <taxon>Burkholderiaceae</taxon>
        <taxon>Cupriavidus</taxon>
    </lineage>
</organism>
<accession>A0A2N5C5M3</accession>
<gene>
    <name evidence="1" type="ORF">CYJ10_27230</name>
</gene>
<dbReference type="OrthoDB" id="8777817at2"/>
<protein>
    <submittedName>
        <fullName evidence="1">Transcriptional regulator</fullName>
    </submittedName>
</protein>
<proteinExistence type="predicted"/>
<dbReference type="EMBL" id="PJRP01000017">
    <property type="protein sequence ID" value="PLP97521.1"/>
    <property type="molecule type" value="Genomic_DNA"/>
</dbReference>
<comment type="caution">
    <text evidence="1">The sequence shown here is derived from an EMBL/GenBank/DDBJ whole genome shotgun (WGS) entry which is preliminary data.</text>
</comment>
<sequence>MELIDTDEHSRFLSMLERHGLPTNDFILSEVDTTDPKTDEIFALQGWLSIRRLSNNLQREYLIGDESDWLEHFSRDVHAGVFGSYVSGRRLHG</sequence>
<dbReference type="AlphaFoldDB" id="A0A2N5C5M3"/>
<evidence type="ECO:0000313" key="1">
    <source>
        <dbReference type="EMBL" id="PLP97521.1"/>
    </source>
</evidence>
<name>A0A2N5C5M3_9BURK</name>
<dbReference type="RefSeq" id="WP_101684546.1">
    <property type="nucleotide sequence ID" value="NZ_PJRP01000017.1"/>
</dbReference>
<evidence type="ECO:0000313" key="2">
    <source>
        <dbReference type="Proteomes" id="UP000234341"/>
    </source>
</evidence>
<reference evidence="1 2" key="1">
    <citation type="submission" date="2017-12" db="EMBL/GenBank/DDBJ databases">
        <title>Genome sequence of the active heterotrophic nitrifier-denitrifier, Cupriavidus pauculus UM1.</title>
        <authorList>
            <person name="Putonti C."/>
            <person name="Castignetti D."/>
        </authorList>
    </citation>
    <scope>NUCLEOTIDE SEQUENCE [LARGE SCALE GENOMIC DNA]</scope>
    <source>
        <strain evidence="1 2">UM1</strain>
    </source>
</reference>